<comment type="domain">
    <text evidence="8">The N-terminal region contains the highly conserved SGGXDS motif, predicted to be a P-loop motif involved in ATP binding.</text>
</comment>
<evidence type="ECO:0000256" key="5">
    <source>
        <dbReference type="ARBA" id="ARBA00022741"/>
    </source>
</evidence>
<dbReference type="EMBL" id="AP014598">
    <property type="protein sequence ID" value="BAU19175.1"/>
    <property type="molecule type" value="Genomic_DNA"/>
</dbReference>
<dbReference type="AlphaFoldDB" id="A0A0T7APX5"/>
<dbReference type="Pfam" id="PF01171">
    <property type="entry name" value="ATP_bind_3"/>
    <property type="match status" value="1"/>
</dbReference>
<dbReference type="HAMAP" id="MF_01161">
    <property type="entry name" value="tRNA_Ile_lys_synt"/>
    <property type="match status" value="1"/>
</dbReference>
<dbReference type="NCBIfam" id="TIGR02432">
    <property type="entry name" value="lysidine_TilS_N"/>
    <property type="match status" value="1"/>
</dbReference>
<evidence type="ECO:0000256" key="3">
    <source>
        <dbReference type="ARBA" id="ARBA00022598"/>
    </source>
</evidence>
<protein>
    <recommendedName>
        <fullName evidence="8">tRNA(Ile)-lysidine synthase</fullName>
        <ecNumber evidence="8">6.3.4.19</ecNumber>
    </recommendedName>
    <alternativeName>
        <fullName evidence="8">tRNA(Ile)-2-lysyl-cytidine synthase</fullName>
    </alternativeName>
    <alternativeName>
        <fullName evidence="8">tRNA(Ile)-lysidine synthetase</fullName>
    </alternativeName>
</protein>
<keyword evidence="4 8" id="KW-0819">tRNA processing</keyword>
<dbReference type="EC" id="6.3.4.19" evidence="8"/>
<dbReference type="PANTHER" id="PTHR43033">
    <property type="entry name" value="TRNA(ILE)-LYSIDINE SYNTHASE-RELATED"/>
    <property type="match status" value="1"/>
</dbReference>
<dbReference type="InterPro" id="IPR012796">
    <property type="entry name" value="Lysidine-tRNA-synth_C"/>
</dbReference>
<dbReference type="InterPro" id="IPR012795">
    <property type="entry name" value="tRNA_Ile_lys_synt_N"/>
</dbReference>
<dbReference type="SUPFAM" id="SSF52402">
    <property type="entry name" value="Adenine nucleotide alpha hydrolases-like"/>
    <property type="match status" value="1"/>
</dbReference>
<feature type="domain" description="Lysidine-tRNA(Ile) synthetase C-terminal" evidence="9">
    <location>
        <begin position="385"/>
        <end position="458"/>
    </location>
</feature>
<dbReference type="STRING" id="28131.BWX40_11355"/>
<dbReference type="GO" id="GO:0032267">
    <property type="term" value="F:tRNA(Ile)-lysidine synthase activity"/>
    <property type="evidence" value="ECO:0007669"/>
    <property type="project" value="UniProtKB-EC"/>
</dbReference>
<sequence length="470" mass="52814">MLNKVKTYIDTHKLLRPDGRYIVGLSGGADSVALLLILKELGYYVEAAHCNFHLRGKESQRDEEYCINLCKEQDVKLHLTHFQTAEYAELHKVSIEMAARTLRYNYFETLRQDIGADAVCVAHHRDDSVETVLLNLVRGTGLRGLMGIRPRNKYIIRPLLACSKTDIEAYLAAKEQAFVTDSSNLVADVKRNKLRLEVVPTLKEINPSFDETIMKMSESIGEAQKIINASLKSAFSSIVSVENDDADALFLQLQDGTPKQTLPNLRIDIAALQSYVSPEYFLFYLLIPYGFISPQVRNIASSLSSETGKEYITDSYTLLFDRKMILVSQREKTAPKPLELPETGKYICSELCSIEVKEEVVGSNFTIPTASNEIVVDKAKVHFPLVLRRTATADRFRPFGMRGSKLVSDYLTNLKVDAVSKRKQLVLVDGNGEIMWLVGRRSSETYRIGSTTTTALRIRFLSSVTTDISC</sequence>
<keyword evidence="6 8" id="KW-0067">ATP-binding</keyword>
<dbReference type="InterPro" id="IPR012094">
    <property type="entry name" value="tRNA_Ile_lys_synt"/>
</dbReference>
<dbReference type="GO" id="GO:0005737">
    <property type="term" value="C:cytoplasm"/>
    <property type="evidence" value="ECO:0007669"/>
    <property type="project" value="UniProtKB-SubCell"/>
</dbReference>
<keyword evidence="2 8" id="KW-0963">Cytoplasm</keyword>
<comment type="function">
    <text evidence="8">Ligates lysine onto the cytidine present at position 34 of the AUA codon-specific tRNA(Ile) that contains the anticodon CAU, in an ATP-dependent manner. Cytidine is converted to lysidine, thus changing the amino acid specificity of the tRNA from methionine to isoleucine.</text>
</comment>
<dbReference type="GO" id="GO:0005524">
    <property type="term" value="F:ATP binding"/>
    <property type="evidence" value="ECO:0007669"/>
    <property type="project" value="UniProtKB-UniRule"/>
</dbReference>
<organism evidence="10 11">
    <name type="scientific">Prevotella intermedia</name>
    <dbReference type="NCBI Taxonomy" id="28131"/>
    <lineage>
        <taxon>Bacteria</taxon>
        <taxon>Pseudomonadati</taxon>
        <taxon>Bacteroidota</taxon>
        <taxon>Bacteroidia</taxon>
        <taxon>Bacteroidales</taxon>
        <taxon>Prevotellaceae</taxon>
        <taxon>Prevotella</taxon>
    </lineage>
</organism>
<evidence type="ECO:0000256" key="8">
    <source>
        <dbReference type="HAMAP-Rule" id="MF_01161"/>
    </source>
</evidence>
<name>A0A0T7APX5_PREIN</name>
<evidence type="ECO:0000313" key="11">
    <source>
        <dbReference type="Proteomes" id="UP000217431"/>
    </source>
</evidence>
<evidence type="ECO:0000256" key="2">
    <source>
        <dbReference type="ARBA" id="ARBA00022490"/>
    </source>
</evidence>
<dbReference type="SUPFAM" id="SSF56037">
    <property type="entry name" value="PheT/TilS domain"/>
    <property type="match status" value="1"/>
</dbReference>
<evidence type="ECO:0000256" key="6">
    <source>
        <dbReference type="ARBA" id="ARBA00022840"/>
    </source>
</evidence>
<dbReference type="InterPro" id="IPR014729">
    <property type="entry name" value="Rossmann-like_a/b/a_fold"/>
</dbReference>
<comment type="subcellular location">
    <subcellularLocation>
        <location evidence="1 8">Cytoplasm</location>
    </subcellularLocation>
</comment>
<dbReference type="GO" id="GO:0006400">
    <property type="term" value="P:tRNA modification"/>
    <property type="evidence" value="ECO:0007669"/>
    <property type="project" value="UniProtKB-UniRule"/>
</dbReference>
<comment type="similarity">
    <text evidence="8">Belongs to the tRNA(Ile)-lysidine synthase family.</text>
</comment>
<feature type="binding site" evidence="8">
    <location>
        <begin position="26"/>
        <end position="31"/>
    </location>
    <ligand>
        <name>ATP</name>
        <dbReference type="ChEBI" id="CHEBI:30616"/>
    </ligand>
</feature>
<accession>A0A0T7APX5</accession>
<evidence type="ECO:0000313" key="10">
    <source>
        <dbReference type="EMBL" id="BAU19175.1"/>
    </source>
</evidence>
<evidence type="ECO:0000259" key="9">
    <source>
        <dbReference type="SMART" id="SM00977"/>
    </source>
</evidence>
<dbReference type="PANTHER" id="PTHR43033:SF1">
    <property type="entry name" value="TRNA(ILE)-LYSIDINE SYNTHASE-RELATED"/>
    <property type="match status" value="1"/>
</dbReference>
<keyword evidence="3 8" id="KW-0436">Ligase</keyword>
<dbReference type="Proteomes" id="UP000217431">
    <property type="component" value="Chromosome II"/>
</dbReference>
<gene>
    <name evidence="8" type="primary">tilS</name>
    <name evidence="10" type="ORF">PIOMA14_II_0671</name>
</gene>
<evidence type="ECO:0000256" key="4">
    <source>
        <dbReference type="ARBA" id="ARBA00022694"/>
    </source>
</evidence>
<evidence type="ECO:0000256" key="7">
    <source>
        <dbReference type="ARBA" id="ARBA00048539"/>
    </source>
</evidence>
<dbReference type="SMART" id="SM00977">
    <property type="entry name" value="TilS_C"/>
    <property type="match status" value="1"/>
</dbReference>
<evidence type="ECO:0000256" key="1">
    <source>
        <dbReference type="ARBA" id="ARBA00004496"/>
    </source>
</evidence>
<dbReference type="RefSeq" id="WP_096409223.1">
    <property type="nucleotide sequence ID" value="NZ_AP014598.1"/>
</dbReference>
<dbReference type="Gene3D" id="3.40.50.620">
    <property type="entry name" value="HUPs"/>
    <property type="match status" value="1"/>
</dbReference>
<comment type="catalytic activity">
    <reaction evidence="7 8">
        <text>cytidine(34) in tRNA(Ile2) + L-lysine + ATP = lysidine(34) in tRNA(Ile2) + AMP + diphosphate + H(+)</text>
        <dbReference type="Rhea" id="RHEA:43744"/>
        <dbReference type="Rhea" id="RHEA-COMP:10625"/>
        <dbReference type="Rhea" id="RHEA-COMP:10670"/>
        <dbReference type="ChEBI" id="CHEBI:15378"/>
        <dbReference type="ChEBI" id="CHEBI:30616"/>
        <dbReference type="ChEBI" id="CHEBI:32551"/>
        <dbReference type="ChEBI" id="CHEBI:33019"/>
        <dbReference type="ChEBI" id="CHEBI:82748"/>
        <dbReference type="ChEBI" id="CHEBI:83665"/>
        <dbReference type="ChEBI" id="CHEBI:456215"/>
        <dbReference type="EC" id="6.3.4.19"/>
    </reaction>
</comment>
<proteinExistence type="inferred from homology"/>
<dbReference type="InterPro" id="IPR011063">
    <property type="entry name" value="TilS/TtcA_N"/>
</dbReference>
<dbReference type="CDD" id="cd01992">
    <property type="entry name" value="TilS_N"/>
    <property type="match status" value="1"/>
</dbReference>
<keyword evidence="5 8" id="KW-0547">Nucleotide-binding</keyword>
<reference evidence="10 11" key="1">
    <citation type="journal article" date="2016" name="DNA Res.">
        <title>The complete genome sequencing of Prevotella intermedia strain OMA14 and a subsequent fine-scale, intra-species genomic comparison reveal an unusual amplification of conjugative and mobile transposons and identify a novel Prevotella-lineage-specific repeat.</title>
        <authorList>
            <person name="Naito M."/>
            <person name="Ogura Y."/>
            <person name="Itoh T."/>
            <person name="Shoji M."/>
            <person name="Okamoto M."/>
            <person name="Hayashi T."/>
            <person name="Nakayama K."/>
        </authorList>
    </citation>
    <scope>NUCLEOTIDE SEQUENCE [LARGE SCALE GENOMIC DNA]</scope>
    <source>
        <strain evidence="10 11">OMA14</strain>
    </source>
</reference>